<protein>
    <submittedName>
        <fullName evidence="1">Uncharacterized protein</fullName>
    </submittedName>
</protein>
<proteinExistence type="predicted"/>
<gene>
    <name evidence="1" type="ORF">LCGC14_0761770</name>
</gene>
<comment type="caution">
    <text evidence="1">The sequence shown here is derived from an EMBL/GenBank/DDBJ whole genome shotgun (WGS) entry which is preliminary data.</text>
</comment>
<organism evidence="1">
    <name type="scientific">marine sediment metagenome</name>
    <dbReference type="NCBI Taxonomy" id="412755"/>
    <lineage>
        <taxon>unclassified sequences</taxon>
        <taxon>metagenomes</taxon>
        <taxon>ecological metagenomes</taxon>
    </lineage>
</organism>
<evidence type="ECO:0000313" key="1">
    <source>
        <dbReference type="EMBL" id="KKN37607.1"/>
    </source>
</evidence>
<dbReference type="AlphaFoldDB" id="A0A0F9QKT6"/>
<sequence>MIVIGIIQSPAMSLIVYEIMQVLARHEAENCPECAEIFNSSGMLPVHCPSCDKRRELRWAFMLQQKAKTISMQSIDADELNRELSQ</sequence>
<name>A0A0F9QKT6_9ZZZZ</name>
<reference evidence="1" key="1">
    <citation type="journal article" date="2015" name="Nature">
        <title>Complex archaea that bridge the gap between prokaryotes and eukaryotes.</title>
        <authorList>
            <person name="Spang A."/>
            <person name="Saw J.H."/>
            <person name="Jorgensen S.L."/>
            <person name="Zaremba-Niedzwiedzka K."/>
            <person name="Martijn J."/>
            <person name="Lind A.E."/>
            <person name="van Eijk R."/>
            <person name="Schleper C."/>
            <person name="Guy L."/>
            <person name="Ettema T.J."/>
        </authorList>
    </citation>
    <scope>NUCLEOTIDE SEQUENCE</scope>
</reference>
<accession>A0A0F9QKT6</accession>
<dbReference type="EMBL" id="LAZR01001883">
    <property type="protein sequence ID" value="KKN37607.1"/>
    <property type="molecule type" value="Genomic_DNA"/>
</dbReference>